<evidence type="ECO:0000259" key="2">
    <source>
        <dbReference type="Pfam" id="PF25545"/>
    </source>
</evidence>
<dbReference type="InterPro" id="IPR057684">
    <property type="entry name" value="DUF7924"/>
</dbReference>
<feature type="domain" description="DUF7924" evidence="2">
    <location>
        <begin position="85"/>
        <end position="260"/>
    </location>
</feature>
<feature type="compositionally biased region" description="Polar residues" evidence="1">
    <location>
        <begin position="1"/>
        <end position="18"/>
    </location>
</feature>
<gene>
    <name evidence="3" type="ORF">JMJ35_003642</name>
</gene>
<protein>
    <recommendedName>
        <fullName evidence="2">DUF7924 domain-containing protein</fullName>
    </recommendedName>
</protein>
<name>A0AA39R4Z5_9LECA</name>
<proteinExistence type="predicted"/>
<reference evidence="3" key="1">
    <citation type="submission" date="2023-03" db="EMBL/GenBank/DDBJ databases">
        <title>Complete genome of Cladonia borealis.</title>
        <authorList>
            <person name="Park H."/>
        </authorList>
    </citation>
    <scope>NUCLEOTIDE SEQUENCE</scope>
    <source>
        <strain evidence="3">ANT050790</strain>
    </source>
</reference>
<dbReference type="EMBL" id="JAFEKC020000006">
    <property type="protein sequence ID" value="KAK0513920.1"/>
    <property type="molecule type" value="Genomic_DNA"/>
</dbReference>
<evidence type="ECO:0000313" key="4">
    <source>
        <dbReference type="Proteomes" id="UP001166286"/>
    </source>
</evidence>
<dbReference type="AlphaFoldDB" id="A0AA39R4Z5"/>
<comment type="caution">
    <text evidence="3">The sequence shown here is derived from an EMBL/GenBank/DDBJ whole genome shotgun (WGS) entry which is preliminary data.</text>
</comment>
<feature type="region of interest" description="Disordered" evidence="1">
    <location>
        <begin position="1"/>
        <end position="23"/>
    </location>
</feature>
<feature type="region of interest" description="Disordered" evidence="1">
    <location>
        <begin position="277"/>
        <end position="296"/>
    </location>
</feature>
<sequence>MVSGVSESVTSGAQSGPSVNAYDPEYRDALEDHDIFFADGENPPPDFHELWIAMLQPKESPGPDDREAETFRAVLTEASKQSTSVQDILPQLVPLNSLRLEKDTAFVKDQLWRRDIALQPEILPTLTTPKPDVTIGWKPAVFKSRYKNAYKSLQAFISPIAGFKSVAWPMFTITIEAKGDRRSLRVASLRNLHNGAVMLSNLFELKRKCGNEETFFNKVHVIGVELTAESVQLSCYWACRNDIGVVEYFGERLQCWSLFDATGDSLRNARRGMRDAGYATQSNGQSPGPSSGFNQT</sequence>
<evidence type="ECO:0000256" key="1">
    <source>
        <dbReference type="SAM" id="MobiDB-lite"/>
    </source>
</evidence>
<feature type="compositionally biased region" description="Low complexity" evidence="1">
    <location>
        <begin position="281"/>
        <end position="296"/>
    </location>
</feature>
<keyword evidence="4" id="KW-1185">Reference proteome</keyword>
<organism evidence="3 4">
    <name type="scientific">Cladonia borealis</name>
    <dbReference type="NCBI Taxonomy" id="184061"/>
    <lineage>
        <taxon>Eukaryota</taxon>
        <taxon>Fungi</taxon>
        <taxon>Dikarya</taxon>
        <taxon>Ascomycota</taxon>
        <taxon>Pezizomycotina</taxon>
        <taxon>Lecanoromycetes</taxon>
        <taxon>OSLEUM clade</taxon>
        <taxon>Lecanoromycetidae</taxon>
        <taxon>Lecanorales</taxon>
        <taxon>Lecanorineae</taxon>
        <taxon>Cladoniaceae</taxon>
        <taxon>Cladonia</taxon>
    </lineage>
</organism>
<dbReference type="Pfam" id="PF25545">
    <property type="entry name" value="DUF7924"/>
    <property type="match status" value="1"/>
</dbReference>
<accession>A0AA39R4Z5</accession>
<evidence type="ECO:0000313" key="3">
    <source>
        <dbReference type="EMBL" id="KAK0513920.1"/>
    </source>
</evidence>
<dbReference type="Proteomes" id="UP001166286">
    <property type="component" value="Unassembled WGS sequence"/>
</dbReference>